<evidence type="ECO:0000313" key="6">
    <source>
        <dbReference type="Proteomes" id="UP000007392"/>
    </source>
</evidence>
<evidence type="ECO:0000256" key="1">
    <source>
        <dbReference type="ARBA" id="ARBA00005278"/>
    </source>
</evidence>
<proteinExistence type="inferred from homology"/>
<feature type="transmembrane region" description="Helical" evidence="4">
    <location>
        <begin position="297"/>
        <end position="316"/>
    </location>
</feature>
<dbReference type="AlphaFoldDB" id="I0BMY0"/>
<dbReference type="Pfam" id="PF03323">
    <property type="entry name" value="GerA"/>
    <property type="match status" value="1"/>
</dbReference>
<organism evidence="5 6">
    <name type="scientific">Paenibacillus mucilaginosus K02</name>
    <dbReference type="NCBI Taxonomy" id="997761"/>
    <lineage>
        <taxon>Bacteria</taxon>
        <taxon>Bacillati</taxon>
        <taxon>Bacillota</taxon>
        <taxon>Bacilli</taxon>
        <taxon>Bacillales</taxon>
        <taxon>Paenibacillaceae</taxon>
        <taxon>Paenibacillus</taxon>
    </lineage>
</organism>
<keyword evidence="4" id="KW-0812">Transmembrane</keyword>
<dbReference type="EMBL" id="CP003422">
    <property type="protein sequence ID" value="AFH63727.1"/>
    <property type="molecule type" value="Genomic_DNA"/>
</dbReference>
<name>I0BMY0_9BACL</name>
<dbReference type="KEGG" id="pmw:B2K_24080"/>
<dbReference type="GO" id="GO:0016020">
    <property type="term" value="C:membrane"/>
    <property type="evidence" value="ECO:0007669"/>
    <property type="project" value="InterPro"/>
</dbReference>
<dbReference type="PIRSF" id="PIRSF005690">
    <property type="entry name" value="GerBA"/>
    <property type="match status" value="1"/>
</dbReference>
<evidence type="ECO:0000256" key="4">
    <source>
        <dbReference type="SAM" id="Phobius"/>
    </source>
</evidence>
<accession>I0BMY0</accession>
<protein>
    <submittedName>
        <fullName evidence="5">Membrane protein</fullName>
    </submittedName>
</protein>
<dbReference type="PATRIC" id="fig|997761.3.peg.4771"/>
<keyword evidence="2 4" id="KW-0472">Membrane</keyword>
<dbReference type="HOGENOM" id="CLU_021639_4_1_9"/>
<evidence type="ECO:0000256" key="2">
    <source>
        <dbReference type="ARBA" id="ARBA00023136"/>
    </source>
</evidence>
<dbReference type="InterPro" id="IPR050768">
    <property type="entry name" value="UPF0353/GerABKA_families"/>
</dbReference>
<gene>
    <name evidence="5" type="ORF">B2K_24080</name>
</gene>
<dbReference type="InterPro" id="IPR004995">
    <property type="entry name" value="Spore_Ger"/>
</dbReference>
<evidence type="ECO:0000256" key="3">
    <source>
        <dbReference type="SAM" id="MobiDB-lite"/>
    </source>
</evidence>
<dbReference type="PANTHER" id="PTHR22550:SF5">
    <property type="entry name" value="LEUCINE ZIPPER PROTEIN 4"/>
    <property type="match status" value="1"/>
</dbReference>
<reference evidence="5 6" key="1">
    <citation type="submission" date="2013-06" db="EMBL/GenBank/DDBJ databases">
        <title>Complete genome sequence of Paenibacillus mucilaginosus K02.</title>
        <authorList>
            <person name="Xiao B."/>
            <person name="Sun L."/>
            <person name="Xiao L."/>
            <person name="Lian B."/>
        </authorList>
    </citation>
    <scope>NUCLEOTIDE SEQUENCE [LARGE SCALE GENOMIC DNA]</scope>
    <source>
        <strain evidence="5 6">K02</strain>
    </source>
</reference>
<feature type="transmembrane region" description="Helical" evidence="4">
    <location>
        <begin position="425"/>
        <end position="444"/>
    </location>
</feature>
<dbReference type="Proteomes" id="UP000007392">
    <property type="component" value="Chromosome"/>
</dbReference>
<feature type="transmembrane region" description="Helical" evidence="4">
    <location>
        <begin position="395"/>
        <end position="413"/>
    </location>
</feature>
<comment type="similarity">
    <text evidence="1">Belongs to the GerABKA family.</text>
</comment>
<evidence type="ECO:0000313" key="5">
    <source>
        <dbReference type="EMBL" id="AFH63727.1"/>
    </source>
</evidence>
<keyword evidence="4" id="KW-1133">Transmembrane helix</keyword>
<dbReference type="PANTHER" id="PTHR22550">
    <property type="entry name" value="SPORE GERMINATION PROTEIN"/>
    <property type="match status" value="1"/>
</dbReference>
<sequence>MGKWRRWFMESQVLSETRKPPPEEDPLPVRLEEAEAGLRLAFADCSDIVFRELQLSSFPKGLLVYAEGLVKTEELNGHVLRPLLFEGRAADDLPVSDTKKACTCQEVIRQVLQGSAVLLRDGSPEALVLSVAGGERRSIQEPSTEAAIRGPREGFNESLQVSLSLVRLRVRTPRMKTVSYSIGEQTRTGVILSYIEGIANPSVVDEVKERLARIRIDSVLESGYIEEWIEDNPYSPFPQLHYSERPDTVAAQLLEGRFAIFVDGTPFVIMGPVTAWHMMQASEDYYERFLIGSFIRWLRYVFVFIALFLPAVYIAVTTFHQDMLPTTLILSIAAAREVIPFPALVEALIMEIAFEALREAGIRLPKTIGQTVSILGALVIGQAAVQAGIVSAPMVIIVSLTGIASFCIPRFNFAISIRMLRFPMMFMAGAFGIFGMSVASVLILCHMCNLRSFGVPYLSGIAPYQPDNAKDVFVRVPWWNMLTRPAGMNGSQGESRRSVRRRLKPPETW</sequence>
<dbReference type="GO" id="GO:0009847">
    <property type="term" value="P:spore germination"/>
    <property type="evidence" value="ECO:0007669"/>
    <property type="project" value="InterPro"/>
</dbReference>
<feature type="region of interest" description="Disordered" evidence="3">
    <location>
        <begin position="487"/>
        <end position="509"/>
    </location>
</feature>